<reference evidence="2" key="1">
    <citation type="submission" date="2023-08" db="EMBL/GenBank/DDBJ databases">
        <authorList>
            <person name="Chen Y."/>
            <person name="Shah S."/>
            <person name="Dougan E. K."/>
            <person name="Thang M."/>
            <person name="Chan C."/>
        </authorList>
    </citation>
    <scope>NUCLEOTIDE SEQUENCE</scope>
</reference>
<keyword evidence="3" id="KW-1185">Reference proteome</keyword>
<dbReference type="PROSITE" id="PS50839">
    <property type="entry name" value="CHASE"/>
    <property type="match status" value="1"/>
</dbReference>
<evidence type="ECO:0000313" key="3">
    <source>
        <dbReference type="Proteomes" id="UP001178507"/>
    </source>
</evidence>
<accession>A0AA36IZF2</accession>
<comment type="caution">
    <text evidence="2">The sequence shown here is derived from an EMBL/GenBank/DDBJ whole genome shotgun (WGS) entry which is preliminary data.</text>
</comment>
<dbReference type="GO" id="GO:0003824">
    <property type="term" value="F:catalytic activity"/>
    <property type="evidence" value="ECO:0007669"/>
    <property type="project" value="UniProtKB-ARBA"/>
</dbReference>
<feature type="domain" description="CHASE" evidence="1">
    <location>
        <begin position="143"/>
        <end position="300"/>
    </location>
</feature>
<dbReference type="Proteomes" id="UP001178507">
    <property type="component" value="Unassembled WGS sequence"/>
</dbReference>
<dbReference type="InterPro" id="IPR006189">
    <property type="entry name" value="CHASE_dom"/>
</dbReference>
<evidence type="ECO:0000313" key="2">
    <source>
        <dbReference type="EMBL" id="CAJ1395683.1"/>
    </source>
</evidence>
<dbReference type="AlphaFoldDB" id="A0AA36IZF2"/>
<organism evidence="2 3">
    <name type="scientific">Effrenium voratum</name>
    <dbReference type="NCBI Taxonomy" id="2562239"/>
    <lineage>
        <taxon>Eukaryota</taxon>
        <taxon>Sar</taxon>
        <taxon>Alveolata</taxon>
        <taxon>Dinophyceae</taxon>
        <taxon>Suessiales</taxon>
        <taxon>Symbiodiniaceae</taxon>
        <taxon>Effrenium</taxon>
    </lineage>
</organism>
<name>A0AA36IZF2_9DINO</name>
<dbReference type="SMART" id="SM01079">
    <property type="entry name" value="CHASE"/>
    <property type="match status" value="1"/>
</dbReference>
<sequence length="752" mass="83707">MISEAETEEGYLPAQLDGGGVVKVRSYSTRAEQSKRTCLPLWMRWKESWGILVAIVAIVGVSVYNFSSSDASLRFHARESVEDLAKTYGAEITRQIRVSVSSIQALEAIIKIDRCSSSLEDFESLASTLITTYKGISNLQLAPFGIVTYIHPLLDETQDNRGALGHNLLLDPGRKEDAIRTIRDGQTVVVGPLKLLQGGIAAIARRPIFTRWAPRYLPDSWFYRNGENHTRNCSDTQTRNDEECYFPGPPEPDGTPTYFWGFATMLTRIEDLLASADLSGLEQGSHKVSGISKFSFQLYDLEPHPSLADVGGIWQQSSSSESLSDGVEAAVSVEEYGFHWVLKIAPFDGWPVVSEDFWRQLLLVLPMTALLGVGLGVKVLLDMRKNAQKMDQRAKYKEEKIANTILGAVSSLNHFQFPMCVLSIEDFKARGRLIQHEEARGQGLLYFFDDPDDVAITCEAGLTFVSHQWAGFEHPDPQGVQFRAMRAALEELAEKVQWIWVDYSSIPQTNSFLQQNAINSLCVYATCCSIFLAVAPPCVHADTQRELNLESYLARAWCRLEKLSYETCTWNAGEHRAYLCDGMDVSQMDMSSKNQLFPQELFLDVLGGTFSCCSRCHPNGMACDKEKIKGVMLGIYWRLLCARRDCAASFSTEDTLQLIGSNMEKYFPAKHEKCTEAGLTSVELFGGYLPTLEKLFEEDSSLDEGQRIEVSGIFHPLGSIPLEGSRLPAPFMTKRFSNSSDGNCGPPSLSSG</sequence>
<protein>
    <recommendedName>
        <fullName evidence="1">CHASE domain-containing protein</fullName>
    </recommendedName>
</protein>
<evidence type="ECO:0000259" key="1">
    <source>
        <dbReference type="PROSITE" id="PS50839"/>
    </source>
</evidence>
<gene>
    <name evidence="2" type="ORF">EVOR1521_LOCUS20064</name>
</gene>
<dbReference type="EMBL" id="CAUJNA010003206">
    <property type="protein sequence ID" value="CAJ1395683.1"/>
    <property type="molecule type" value="Genomic_DNA"/>
</dbReference>
<proteinExistence type="predicted"/>